<comment type="caution">
    <text evidence="1">The sequence shown here is derived from an EMBL/GenBank/DDBJ whole genome shotgun (WGS) entry which is preliminary data.</text>
</comment>
<accession>A0ABQ1LHA0</accession>
<dbReference type="RefSeq" id="WP_188484378.1">
    <property type="nucleotide sequence ID" value="NZ_BMFC01000030.1"/>
</dbReference>
<name>A0ABQ1LHA0_9RHOB</name>
<dbReference type="EMBL" id="BMFC01000030">
    <property type="protein sequence ID" value="GGC23710.1"/>
    <property type="molecule type" value="Genomic_DNA"/>
</dbReference>
<reference evidence="2" key="1">
    <citation type="journal article" date="2019" name="Int. J. Syst. Evol. Microbiol.">
        <title>The Global Catalogue of Microorganisms (GCM) 10K type strain sequencing project: providing services to taxonomists for standard genome sequencing and annotation.</title>
        <authorList>
            <consortium name="The Broad Institute Genomics Platform"/>
            <consortium name="The Broad Institute Genome Sequencing Center for Infectious Disease"/>
            <person name="Wu L."/>
            <person name="Ma J."/>
        </authorList>
    </citation>
    <scope>NUCLEOTIDE SEQUENCE [LARGE SCALE GENOMIC DNA]</scope>
    <source>
        <strain evidence="2">CGMCC 1.12478</strain>
    </source>
</reference>
<proteinExistence type="predicted"/>
<gene>
    <name evidence="1" type="ORF">GCM10011363_45300</name>
</gene>
<organism evidence="1 2">
    <name type="scientific">Marivita lacus</name>
    <dbReference type="NCBI Taxonomy" id="1323742"/>
    <lineage>
        <taxon>Bacteria</taxon>
        <taxon>Pseudomonadati</taxon>
        <taxon>Pseudomonadota</taxon>
        <taxon>Alphaproteobacteria</taxon>
        <taxon>Rhodobacterales</taxon>
        <taxon>Roseobacteraceae</taxon>
        <taxon>Marivita</taxon>
    </lineage>
</organism>
<protein>
    <submittedName>
        <fullName evidence="1">Uncharacterized protein</fullName>
    </submittedName>
</protein>
<sequence length="90" mass="10436">MYLPSFHIRVEHNCHLVTGTSMAHEPSFEFAAEHNAGHWVRSNRLEKHINFTQPAVRSRNVTVGDINNVLNNTDEVPFEERMPDKVHQVF</sequence>
<dbReference type="Proteomes" id="UP000645462">
    <property type="component" value="Unassembled WGS sequence"/>
</dbReference>
<evidence type="ECO:0000313" key="1">
    <source>
        <dbReference type="EMBL" id="GGC23710.1"/>
    </source>
</evidence>
<evidence type="ECO:0000313" key="2">
    <source>
        <dbReference type="Proteomes" id="UP000645462"/>
    </source>
</evidence>
<keyword evidence="2" id="KW-1185">Reference proteome</keyword>